<keyword evidence="4" id="KW-1185">Reference proteome</keyword>
<dbReference type="InterPro" id="IPR016866">
    <property type="entry name" value="UCP028069"/>
</dbReference>
<gene>
    <name evidence="3" type="ORF">DEH80_12540</name>
</gene>
<evidence type="ECO:0000256" key="2">
    <source>
        <dbReference type="SAM" id="SignalP"/>
    </source>
</evidence>
<dbReference type="Gene3D" id="1.10.287.1490">
    <property type="match status" value="1"/>
</dbReference>
<reference evidence="3 4" key="1">
    <citation type="submission" date="2018-05" db="EMBL/GenBank/DDBJ databases">
        <title>Abyssibacter profundi OUC007T gen. nov., sp. nov, a marine bacterium isolated from seawater of the Mariana Trench.</title>
        <authorList>
            <person name="Zhou S."/>
        </authorList>
    </citation>
    <scope>NUCLEOTIDE SEQUENCE [LARGE SCALE GENOMIC DNA]</scope>
    <source>
        <strain evidence="3 4">OUC007</strain>
    </source>
</reference>
<dbReference type="RefSeq" id="WP_109720852.1">
    <property type="nucleotide sequence ID" value="NZ_QEQK01000011.1"/>
</dbReference>
<organism evidence="3 4">
    <name type="scientific">Abyssibacter profundi</name>
    <dbReference type="NCBI Taxonomy" id="2182787"/>
    <lineage>
        <taxon>Bacteria</taxon>
        <taxon>Pseudomonadati</taxon>
        <taxon>Pseudomonadota</taxon>
        <taxon>Gammaproteobacteria</taxon>
        <taxon>Chromatiales</taxon>
        <taxon>Oceanococcaceae</taxon>
        <taxon>Abyssibacter</taxon>
    </lineage>
</organism>
<dbReference type="EMBL" id="QEQK01000011">
    <property type="protein sequence ID" value="PWN55309.1"/>
    <property type="molecule type" value="Genomic_DNA"/>
</dbReference>
<dbReference type="AlphaFoldDB" id="A0A383XRQ5"/>
<dbReference type="OrthoDB" id="5880116at2"/>
<evidence type="ECO:0008006" key="5">
    <source>
        <dbReference type="Google" id="ProtNLM"/>
    </source>
</evidence>
<evidence type="ECO:0000313" key="3">
    <source>
        <dbReference type="EMBL" id="PWN55309.1"/>
    </source>
</evidence>
<feature type="coiled-coil region" evidence="1">
    <location>
        <begin position="39"/>
        <end position="108"/>
    </location>
</feature>
<keyword evidence="2" id="KW-0732">Signal</keyword>
<name>A0A383XRQ5_9GAMM</name>
<evidence type="ECO:0000313" key="4">
    <source>
        <dbReference type="Proteomes" id="UP000251800"/>
    </source>
</evidence>
<feature type="chain" id="PRO_5016929568" description="DUF3450 domain-containing protein" evidence="2">
    <location>
        <begin position="28"/>
        <end position="258"/>
    </location>
</feature>
<dbReference type="Proteomes" id="UP000251800">
    <property type="component" value="Unassembled WGS sequence"/>
</dbReference>
<dbReference type="Pfam" id="PF11932">
    <property type="entry name" value="DUF3450"/>
    <property type="match status" value="1"/>
</dbReference>
<proteinExistence type="predicted"/>
<accession>A0A383XRQ5</accession>
<comment type="caution">
    <text evidence="3">The sequence shown here is derived from an EMBL/GenBank/DDBJ whole genome shotgun (WGS) entry which is preliminary data.</text>
</comment>
<protein>
    <recommendedName>
        <fullName evidence="5">DUF3450 domain-containing protein</fullName>
    </recommendedName>
</protein>
<dbReference type="PIRSF" id="PIRSF028069">
    <property type="entry name" value="UCP028069"/>
    <property type="match status" value="1"/>
</dbReference>
<feature type="signal peptide" evidence="2">
    <location>
        <begin position="1"/>
        <end position="27"/>
    </location>
</feature>
<sequence length="258" mass="28886">MSDMTAQRLIIGVVASGMLGLALPAAASTATVNRVIQTQVQAERNAKGTQRQIDNLDDETQAIVADYRATLIEIDSLKSYVAQLERQVAAQQEEIGSIEEQLQQIESTNRGVLPLMEDMITALDQFVALDVPFLPKERSDRVAELETLMSRADISTAEKYRRILEAYQIEMEFGRNIEAYQGELGDTGREVDFLRVGRLALLYSTPNGEEFGYWNNESRQWVVDSDLEDFVTDGLKIARKQSPPNLMLMPVQAPQEAN</sequence>
<keyword evidence="1" id="KW-0175">Coiled coil</keyword>
<evidence type="ECO:0000256" key="1">
    <source>
        <dbReference type="SAM" id="Coils"/>
    </source>
</evidence>